<accession>A0A0F9I139</accession>
<gene>
    <name evidence="1" type="ORF">LCGC14_1933470</name>
</gene>
<sequence length="99" mass="10827">MIGVEERLVEQETEMKLFKVRQGATVQLMGPGVVVPDVKTTVKEMVFEREELVVDPLNPGPFVKTIGHSVATNGGYGFRLEGGSRYTTMFVGGPDVEVL</sequence>
<protein>
    <submittedName>
        <fullName evidence="1">Uncharacterized protein</fullName>
    </submittedName>
</protein>
<name>A0A0F9I139_9ZZZZ</name>
<dbReference type="EMBL" id="LAZR01020806">
    <property type="protein sequence ID" value="KKL87560.1"/>
    <property type="molecule type" value="Genomic_DNA"/>
</dbReference>
<organism evidence="1">
    <name type="scientific">marine sediment metagenome</name>
    <dbReference type="NCBI Taxonomy" id="412755"/>
    <lineage>
        <taxon>unclassified sequences</taxon>
        <taxon>metagenomes</taxon>
        <taxon>ecological metagenomes</taxon>
    </lineage>
</organism>
<reference evidence="1" key="1">
    <citation type="journal article" date="2015" name="Nature">
        <title>Complex archaea that bridge the gap between prokaryotes and eukaryotes.</title>
        <authorList>
            <person name="Spang A."/>
            <person name="Saw J.H."/>
            <person name="Jorgensen S.L."/>
            <person name="Zaremba-Niedzwiedzka K."/>
            <person name="Martijn J."/>
            <person name="Lind A.E."/>
            <person name="van Eijk R."/>
            <person name="Schleper C."/>
            <person name="Guy L."/>
            <person name="Ettema T.J."/>
        </authorList>
    </citation>
    <scope>NUCLEOTIDE SEQUENCE</scope>
</reference>
<comment type="caution">
    <text evidence="1">The sequence shown here is derived from an EMBL/GenBank/DDBJ whole genome shotgun (WGS) entry which is preliminary data.</text>
</comment>
<dbReference type="AlphaFoldDB" id="A0A0F9I139"/>
<proteinExistence type="predicted"/>
<evidence type="ECO:0000313" key="1">
    <source>
        <dbReference type="EMBL" id="KKL87560.1"/>
    </source>
</evidence>